<keyword evidence="4" id="KW-1185">Reference proteome</keyword>
<dbReference type="RefSeq" id="WP_203000141.1">
    <property type="nucleotide sequence ID" value="NZ_JAEMEF010000005.1"/>
</dbReference>
<dbReference type="EMBL" id="JAEMEF010000005">
    <property type="protein sequence ID" value="MBL7559770.1"/>
    <property type="molecule type" value="Genomic_DNA"/>
</dbReference>
<dbReference type="PANTHER" id="PTHR23028">
    <property type="entry name" value="ACETYLTRANSFERASE"/>
    <property type="match status" value="1"/>
</dbReference>
<feature type="domain" description="Acyltransferase 3" evidence="2">
    <location>
        <begin position="13"/>
        <end position="359"/>
    </location>
</feature>
<organism evidence="3 4">
    <name type="scientific">Olleya sediminilitoris</name>
    <dbReference type="NCBI Taxonomy" id="2795739"/>
    <lineage>
        <taxon>Bacteria</taxon>
        <taxon>Pseudomonadati</taxon>
        <taxon>Bacteroidota</taxon>
        <taxon>Flavobacteriia</taxon>
        <taxon>Flavobacteriales</taxon>
        <taxon>Flavobacteriaceae</taxon>
    </lineage>
</organism>
<feature type="transmembrane region" description="Helical" evidence="1">
    <location>
        <begin position="91"/>
        <end position="112"/>
    </location>
</feature>
<dbReference type="GO" id="GO:0016746">
    <property type="term" value="F:acyltransferase activity"/>
    <property type="evidence" value="ECO:0007669"/>
    <property type="project" value="UniProtKB-KW"/>
</dbReference>
<keyword evidence="1" id="KW-0812">Transmembrane</keyword>
<feature type="transmembrane region" description="Helical" evidence="1">
    <location>
        <begin position="342"/>
        <end position="362"/>
    </location>
</feature>
<feature type="transmembrane region" description="Helical" evidence="1">
    <location>
        <begin position="312"/>
        <end position="330"/>
    </location>
</feature>
<keyword evidence="1" id="KW-1133">Transmembrane helix</keyword>
<comment type="caution">
    <text evidence="3">The sequence shown here is derived from an EMBL/GenBank/DDBJ whole genome shotgun (WGS) entry which is preliminary data.</text>
</comment>
<dbReference type="Proteomes" id="UP000605013">
    <property type="component" value="Unassembled WGS sequence"/>
</dbReference>
<keyword evidence="3" id="KW-0012">Acyltransferase</keyword>
<accession>A0ABS1WKX3</accession>
<reference evidence="3 4" key="1">
    <citation type="submission" date="2020-12" db="EMBL/GenBank/DDBJ databases">
        <title>Olleya sediminilitoris sp. nov., isolated from a tidal flat.</title>
        <authorList>
            <person name="Park S."/>
            <person name="Yoon J.-H."/>
        </authorList>
    </citation>
    <scope>NUCLEOTIDE SEQUENCE [LARGE SCALE GENOMIC DNA]</scope>
    <source>
        <strain evidence="3 4">YSTF-M6</strain>
    </source>
</reference>
<keyword evidence="3" id="KW-0808">Transferase</keyword>
<feature type="transmembrane region" description="Helical" evidence="1">
    <location>
        <begin position="12"/>
        <end position="34"/>
    </location>
</feature>
<evidence type="ECO:0000313" key="3">
    <source>
        <dbReference type="EMBL" id="MBL7559770.1"/>
    </source>
</evidence>
<gene>
    <name evidence="3" type="ORF">JAO71_08130</name>
</gene>
<feature type="transmembrane region" description="Helical" evidence="1">
    <location>
        <begin position="239"/>
        <end position="259"/>
    </location>
</feature>
<dbReference type="InterPro" id="IPR050879">
    <property type="entry name" value="Acyltransferase_3"/>
</dbReference>
<feature type="transmembrane region" description="Helical" evidence="1">
    <location>
        <begin position="271"/>
        <end position="291"/>
    </location>
</feature>
<dbReference type="PANTHER" id="PTHR23028:SF53">
    <property type="entry name" value="ACYL_TRANSF_3 DOMAIN-CONTAINING PROTEIN"/>
    <property type="match status" value="1"/>
</dbReference>
<feature type="transmembrane region" description="Helical" evidence="1">
    <location>
        <begin position="172"/>
        <end position="191"/>
    </location>
</feature>
<evidence type="ECO:0000256" key="1">
    <source>
        <dbReference type="SAM" id="Phobius"/>
    </source>
</evidence>
<sequence>MKSITTYKQRVFGLDVVRAIAILLILCSHSTILLFPESSSTIVKTIQFFGTIGVDIFFVLSGFLIGTILIRHIQNQQTSLKQFISFWIRRWLRTLPNYYLVLIVNIGLLYVFNSEIPKQLYKFFFFLQNFSSQQPDFFTESWSLTIEEFAYIIGPVILLALGLFFKKLNKWSFLIMTCLVIVCITIHRFIFDVHLTKIPEHLSWSKILRKVVIYRIDSIYYGFLGAFFAFYFTKSWKQLKWLSFGFGAFLFVIIHLNIFSNQLNPDHFSTFFNIYYLPLVSISILLTFPVFSNWKKHVLLTPLITKISLWSYSIYLINYSIVLLTIRQFIDVDQVSLIAKFSILVLYWILTFAFSYLLFTFFEYPLIKFRNSINNKYLY</sequence>
<feature type="transmembrane region" description="Helical" evidence="1">
    <location>
        <begin position="46"/>
        <end position="70"/>
    </location>
</feature>
<dbReference type="Pfam" id="PF01757">
    <property type="entry name" value="Acyl_transf_3"/>
    <property type="match status" value="1"/>
</dbReference>
<dbReference type="InterPro" id="IPR002656">
    <property type="entry name" value="Acyl_transf_3_dom"/>
</dbReference>
<protein>
    <submittedName>
        <fullName evidence="3">Acyltransferase</fullName>
    </submittedName>
</protein>
<evidence type="ECO:0000259" key="2">
    <source>
        <dbReference type="Pfam" id="PF01757"/>
    </source>
</evidence>
<evidence type="ECO:0000313" key="4">
    <source>
        <dbReference type="Proteomes" id="UP000605013"/>
    </source>
</evidence>
<feature type="transmembrane region" description="Helical" evidence="1">
    <location>
        <begin position="211"/>
        <end position="232"/>
    </location>
</feature>
<name>A0ABS1WKX3_9FLAO</name>
<feature type="transmembrane region" description="Helical" evidence="1">
    <location>
        <begin position="149"/>
        <end position="165"/>
    </location>
</feature>
<proteinExistence type="predicted"/>
<keyword evidence="1" id="KW-0472">Membrane</keyword>